<sequence>MILRIIVFCCSIIFSSANNSKARCLTGYMTDVQNWVDQHGNLITSPAERQNSIDLSTNVDPVKMLHQHMGMLKSSHRYVKYLSLARCDLTRVPPIFLLEDMQRRQLSAMVEYMTFYGNKFLGMSAAGEHYTLSFNATGATIMNLGTSPQTQAENIWSSGFSAVNFTKLKELDLRACSIQVLGQNLFKGMSELRALYIGENEIFYIDSTAFAGLNKLVHLDFSRNQAFDENGNPKNLATESYYAFQHLNLISLDLSFTKLTQRNLGMLKSLGKSLRSLSLCETGLNNLHADIFLTTSLQILDVSRNNGILQGTKPLKGIEDSLIVLYAQEVGLNTMDIFQNFTKLAILQLANNEINNIEASAVRNLRHLKVLDLNKNRINSWFNRTYSLMPELSYLSLKDNNINLITEEMIEDLMYVDYLALSENSLICNCHSKDLYKMAAKNEMLYKEVFVHQPETGLHQNAYDTYNDIIRNRNKVELNECDEQCYTDIGISGTFRFVDYSNDTYICLPFGESKPVQIADVYSCGRASREKTYEQELKDGRLKLLALLTLPCVMIIVGMIYMFRRHIRYFYITMRNSAMLSLINKKDVVDDNTIFNYDVFVSYCNEDRGWVLDHLLPHMETECSISACLHERDFLVGLSILENIVSCMDRSRSIMLILSQRFLLSQWCQFEMHLAQHRLLETRREDLTLILLEDIPRRLRPNTLHYLMLTKTYIVWPKDEAERPIFWKRLKKTLIAQKTKPSENVSLA</sequence>
<evidence type="ECO:0000256" key="4">
    <source>
        <dbReference type="ARBA" id="ARBA00022614"/>
    </source>
</evidence>
<evidence type="ECO:0000256" key="8">
    <source>
        <dbReference type="ARBA" id="ARBA00022859"/>
    </source>
</evidence>
<evidence type="ECO:0000256" key="2">
    <source>
        <dbReference type="ARBA" id="ARBA00009634"/>
    </source>
</evidence>
<name>A0A9R0ESI2_SPOFR</name>
<keyword evidence="8" id="KW-0391">Immunity</keyword>
<dbReference type="PANTHER" id="PTHR24365">
    <property type="entry name" value="TOLL-LIKE RECEPTOR"/>
    <property type="match status" value="1"/>
</dbReference>
<evidence type="ECO:0000256" key="13">
    <source>
        <dbReference type="SAM" id="Phobius"/>
    </source>
</evidence>
<comment type="subcellular location">
    <subcellularLocation>
        <location evidence="1">Membrane</location>
        <topology evidence="1">Single-pass type I membrane protein</topology>
    </subcellularLocation>
</comment>
<dbReference type="InterPro" id="IPR003591">
    <property type="entry name" value="Leu-rich_rpt_typical-subtyp"/>
</dbReference>
<evidence type="ECO:0000256" key="7">
    <source>
        <dbReference type="ARBA" id="ARBA00022737"/>
    </source>
</evidence>
<dbReference type="InterPro" id="IPR000157">
    <property type="entry name" value="TIR_dom"/>
</dbReference>
<evidence type="ECO:0000313" key="16">
    <source>
        <dbReference type="Proteomes" id="UP000829999"/>
    </source>
</evidence>
<organism evidence="16 17">
    <name type="scientific">Spodoptera frugiperda</name>
    <name type="common">Fall armyworm</name>
    <dbReference type="NCBI Taxonomy" id="7108"/>
    <lineage>
        <taxon>Eukaryota</taxon>
        <taxon>Metazoa</taxon>
        <taxon>Ecdysozoa</taxon>
        <taxon>Arthropoda</taxon>
        <taxon>Hexapoda</taxon>
        <taxon>Insecta</taxon>
        <taxon>Pterygota</taxon>
        <taxon>Neoptera</taxon>
        <taxon>Endopterygota</taxon>
        <taxon>Lepidoptera</taxon>
        <taxon>Glossata</taxon>
        <taxon>Ditrysia</taxon>
        <taxon>Noctuoidea</taxon>
        <taxon>Noctuidae</taxon>
        <taxon>Amphipyrinae</taxon>
        <taxon>Spodoptera</taxon>
    </lineage>
</organism>
<evidence type="ECO:0000256" key="6">
    <source>
        <dbReference type="ARBA" id="ARBA00022729"/>
    </source>
</evidence>
<keyword evidence="6 14" id="KW-0732">Signal</keyword>
<protein>
    <submittedName>
        <fullName evidence="17">Toll-like receptor 3</fullName>
    </submittedName>
</protein>
<dbReference type="GeneID" id="118280364"/>
<evidence type="ECO:0000256" key="1">
    <source>
        <dbReference type="ARBA" id="ARBA00004479"/>
    </source>
</evidence>
<dbReference type="FunFam" id="3.40.50.10140:FF:000001">
    <property type="entry name" value="Toll-like receptor 2"/>
    <property type="match status" value="1"/>
</dbReference>
<dbReference type="GO" id="GO:0045087">
    <property type="term" value="P:innate immune response"/>
    <property type="evidence" value="ECO:0007669"/>
    <property type="project" value="UniProtKB-KW"/>
</dbReference>
<evidence type="ECO:0000256" key="12">
    <source>
        <dbReference type="ARBA" id="ARBA00023180"/>
    </source>
</evidence>
<keyword evidence="3" id="KW-0399">Innate immunity</keyword>
<evidence type="ECO:0000256" key="11">
    <source>
        <dbReference type="ARBA" id="ARBA00023170"/>
    </source>
</evidence>
<dbReference type="PANTHER" id="PTHR24365:SF530">
    <property type="entry name" value="MSTPROX-RELATED"/>
    <property type="match status" value="1"/>
</dbReference>
<keyword evidence="11" id="KW-0675">Receptor</keyword>
<evidence type="ECO:0000256" key="14">
    <source>
        <dbReference type="SAM" id="SignalP"/>
    </source>
</evidence>
<dbReference type="OrthoDB" id="1081807at2759"/>
<dbReference type="RefSeq" id="XP_035456256.2">
    <property type="nucleotide sequence ID" value="XM_035600363.2"/>
</dbReference>
<dbReference type="PROSITE" id="PS50104">
    <property type="entry name" value="TIR"/>
    <property type="match status" value="1"/>
</dbReference>
<keyword evidence="16" id="KW-1185">Reference proteome</keyword>
<evidence type="ECO:0000259" key="15">
    <source>
        <dbReference type="PROSITE" id="PS50104"/>
    </source>
</evidence>
<evidence type="ECO:0000256" key="3">
    <source>
        <dbReference type="ARBA" id="ARBA00022588"/>
    </source>
</evidence>
<dbReference type="GO" id="GO:0038023">
    <property type="term" value="F:signaling receptor activity"/>
    <property type="evidence" value="ECO:0007669"/>
    <property type="project" value="TreeGrafter"/>
</dbReference>
<feature type="signal peptide" evidence="14">
    <location>
        <begin position="1"/>
        <end position="17"/>
    </location>
</feature>
<dbReference type="SMART" id="SM00255">
    <property type="entry name" value="TIR"/>
    <property type="match status" value="1"/>
</dbReference>
<feature type="transmembrane region" description="Helical" evidence="13">
    <location>
        <begin position="544"/>
        <end position="563"/>
    </location>
</feature>
<feature type="domain" description="TIR" evidence="15">
    <location>
        <begin position="595"/>
        <end position="734"/>
    </location>
</feature>
<dbReference type="Pfam" id="PF13855">
    <property type="entry name" value="LRR_8"/>
    <property type="match status" value="2"/>
</dbReference>
<dbReference type="GO" id="GO:0007165">
    <property type="term" value="P:signal transduction"/>
    <property type="evidence" value="ECO:0007669"/>
    <property type="project" value="InterPro"/>
</dbReference>
<keyword evidence="9 13" id="KW-1133">Transmembrane helix</keyword>
<evidence type="ECO:0000256" key="5">
    <source>
        <dbReference type="ARBA" id="ARBA00022692"/>
    </source>
</evidence>
<dbReference type="PRINTS" id="PR01537">
    <property type="entry name" value="INTRLKN1R1F"/>
</dbReference>
<keyword evidence="7" id="KW-0677">Repeat</keyword>
<keyword evidence="12" id="KW-0325">Glycoprotein</keyword>
<dbReference type="GO" id="GO:0005886">
    <property type="term" value="C:plasma membrane"/>
    <property type="evidence" value="ECO:0007669"/>
    <property type="project" value="TreeGrafter"/>
</dbReference>
<keyword evidence="10 13" id="KW-0472">Membrane</keyword>
<feature type="chain" id="PRO_5040307956" evidence="14">
    <location>
        <begin position="18"/>
        <end position="748"/>
    </location>
</feature>
<keyword evidence="5 13" id="KW-0812">Transmembrane</keyword>
<dbReference type="AlphaFoldDB" id="A0A9R0ESI2"/>
<dbReference type="InterPro" id="IPR001611">
    <property type="entry name" value="Leu-rich_rpt"/>
</dbReference>
<dbReference type="InterPro" id="IPR032675">
    <property type="entry name" value="LRR_dom_sf"/>
</dbReference>
<dbReference type="SMART" id="SM00369">
    <property type="entry name" value="LRR_TYP"/>
    <property type="match status" value="5"/>
</dbReference>
<dbReference type="SUPFAM" id="SSF52200">
    <property type="entry name" value="Toll/Interleukin receptor TIR domain"/>
    <property type="match status" value="1"/>
</dbReference>
<dbReference type="Gene3D" id="3.80.10.10">
    <property type="entry name" value="Ribonuclease Inhibitor"/>
    <property type="match status" value="2"/>
</dbReference>
<dbReference type="InterPro" id="IPR035897">
    <property type="entry name" value="Toll_tir_struct_dom_sf"/>
</dbReference>
<evidence type="ECO:0000313" key="17">
    <source>
        <dbReference type="RefSeq" id="XP_035456256.2"/>
    </source>
</evidence>
<evidence type="ECO:0000256" key="9">
    <source>
        <dbReference type="ARBA" id="ARBA00022989"/>
    </source>
</evidence>
<keyword evidence="4" id="KW-0433">Leucine-rich repeat</keyword>
<evidence type="ECO:0000256" key="10">
    <source>
        <dbReference type="ARBA" id="ARBA00023136"/>
    </source>
</evidence>
<accession>A0A9R0ESI2</accession>
<proteinExistence type="inferred from homology"/>
<reference evidence="17" key="1">
    <citation type="submission" date="2025-08" db="UniProtKB">
        <authorList>
            <consortium name="RefSeq"/>
        </authorList>
    </citation>
    <scope>IDENTIFICATION</scope>
    <source>
        <tissue evidence="17">Whole larval tissue</tissue>
    </source>
</reference>
<dbReference type="Gene3D" id="3.40.50.10140">
    <property type="entry name" value="Toll/interleukin-1 receptor homology (TIR) domain"/>
    <property type="match status" value="1"/>
</dbReference>
<dbReference type="Proteomes" id="UP000829999">
    <property type="component" value="Chromosome 21"/>
</dbReference>
<comment type="similarity">
    <text evidence="2">Belongs to the Toll-like receptor family.</text>
</comment>
<dbReference type="SUPFAM" id="SSF52058">
    <property type="entry name" value="L domain-like"/>
    <property type="match status" value="1"/>
</dbReference>
<dbReference type="Pfam" id="PF01582">
    <property type="entry name" value="TIR"/>
    <property type="match status" value="1"/>
</dbReference>
<gene>
    <name evidence="17" type="primary">LOC118280364</name>
</gene>